<feature type="transmembrane region" description="Helical" evidence="10">
    <location>
        <begin position="153"/>
        <end position="171"/>
    </location>
</feature>
<dbReference type="Pfam" id="PF14644">
    <property type="entry name" value="DUF4456"/>
    <property type="match status" value="1"/>
</dbReference>
<evidence type="ECO:0000256" key="8">
    <source>
        <dbReference type="SAM" id="Coils"/>
    </source>
</evidence>
<evidence type="ECO:0000256" key="5">
    <source>
        <dbReference type="ARBA" id="ARBA00022989"/>
    </source>
</evidence>
<proteinExistence type="predicted"/>
<dbReference type="Proteomes" id="UP000386466">
    <property type="component" value="Unassembled WGS sequence"/>
</dbReference>
<evidence type="ECO:0000256" key="9">
    <source>
        <dbReference type="SAM" id="MobiDB-lite"/>
    </source>
</evidence>
<feature type="domain" description="DUF4456" evidence="12">
    <location>
        <begin position="1956"/>
        <end position="2159"/>
    </location>
</feature>
<evidence type="ECO:0000313" key="14">
    <source>
        <dbReference type="Proteomes" id="UP000386466"/>
    </source>
</evidence>
<dbReference type="InterPro" id="IPR026612">
    <property type="entry name" value="STRA6-like"/>
</dbReference>
<evidence type="ECO:0000256" key="6">
    <source>
        <dbReference type="ARBA" id="ARBA00023136"/>
    </source>
</evidence>
<feature type="compositionally biased region" description="Low complexity" evidence="9">
    <location>
        <begin position="1268"/>
        <end position="1277"/>
    </location>
</feature>
<dbReference type="GO" id="GO:0005886">
    <property type="term" value="C:plasma membrane"/>
    <property type="evidence" value="ECO:0007669"/>
    <property type="project" value="UniProtKB-SubCell"/>
</dbReference>
<feature type="compositionally biased region" description="Polar residues" evidence="9">
    <location>
        <begin position="1333"/>
        <end position="1342"/>
    </location>
</feature>
<evidence type="ECO:0000256" key="3">
    <source>
        <dbReference type="ARBA" id="ARBA00022475"/>
    </source>
</evidence>
<evidence type="ECO:0000256" key="4">
    <source>
        <dbReference type="ARBA" id="ARBA00022692"/>
    </source>
</evidence>
<feature type="compositionally biased region" description="Basic and acidic residues" evidence="9">
    <location>
        <begin position="1258"/>
        <end position="1267"/>
    </location>
</feature>
<keyword evidence="3" id="KW-1003">Cell membrane</keyword>
<feature type="region of interest" description="Disordered" evidence="9">
    <location>
        <begin position="1244"/>
        <end position="1410"/>
    </location>
</feature>
<feature type="transmembrane region" description="Helical" evidence="10">
    <location>
        <begin position="186"/>
        <end position="203"/>
    </location>
</feature>
<keyword evidence="7" id="KW-0675">Receptor</keyword>
<dbReference type="PANTHER" id="PTHR21444">
    <property type="entry name" value="COILED-COIL DOMAIN-CONTAINING PROTEIN 180"/>
    <property type="match status" value="1"/>
</dbReference>
<keyword evidence="14" id="KW-1185">Reference proteome</keyword>
<feature type="compositionally biased region" description="Polar residues" evidence="9">
    <location>
        <begin position="1290"/>
        <end position="1307"/>
    </location>
</feature>
<feature type="transmembrane region" description="Helical" evidence="10">
    <location>
        <begin position="36"/>
        <end position="54"/>
    </location>
</feature>
<feature type="transmembrane region" description="Helical" evidence="10">
    <location>
        <begin position="273"/>
        <end position="293"/>
    </location>
</feature>
<feature type="coiled-coil region" evidence="8">
    <location>
        <begin position="1075"/>
        <end position="1160"/>
    </location>
</feature>
<keyword evidence="4 10" id="KW-0812">Transmembrane</keyword>
<dbReference type="GO" id="GO:0034632">
    <property type="term" value="F:retinol transmembrane transporter activity"/>
    <property type="evidence" value="ECO:0007669"/>
    <property type="project" value="InterPro"/>
</dbReference>
<dbReference type="PANTHER" id="PTHR21444:SF14">
    <property type="entry name" value="COILED-COIL DOMAIN-CONTAINING PROTEIN 180"/>
    <property type="match status" value="1"/>
</dbReference>
<feature type="compositionally biased region" description="Basic residues" evidence="9">
    <location>
        <begin position="1358"/>
        <end position="1367"/>
    </location>
</feature>
<dbReference type="Pfam" id="PF14752">
    <property type="entry name" value="RBP_receptor"/>
    <property type="match status" value="1"/>
</dbReference>
<organism evidence="13 14">
    <name type="scientific">Lynx pardinus</name>
    <name type="common">Iberian lynx</name>
    <name type="synonym">Felis pardina</name>
    <dbReference type="NCBI Taxonomy" id="191816"/>
    <lineage>
        <taxon>Eukaryota</taxon>
        <taxon>Metazoa</taxon>
        <taxon>Chordata</taxon>
        <taxon>Craniata</taxon>
        <taxon>Vertebrata</taxon>
        <taxon>Euteleostomi</taxon>
        <taxon>Mammalia</taxon>
        <taxon>Eutheria</taxon>
        <taxon>Laurasiatheria</taxon>
        <taxon>Carnivora</taxon>
        <taxon>Feliformia</taxon>
        <taxon>Felidae</taxon>
        <taxon>Felinae</taxon>
        <taxon>Lynx</taxon>
    </lineage>
</organism>
<dbReference type="InterPro" id="IPR028089">
    <property type="entry name" value="DUF4455"/>
</dbReference>
<keyword evidence="6 10" id="KW-0472">Membrane</keyword>
<dbReference type="InterPro" id="IPR027914">
    <property type="entry name" value="DUF4456"/>
</dbReference>
<keyword evidence="2" id="KW-0813">Transport</keyword>
<sequence>MADMLQGWETESAQVCGSRTRQLNGTCVSSVDMELFLHYSLIPSLFIILVLSFLQRREHRKQRDDTSHLLGNRFGIIIPLDFVGTFSNRWSYGIAFGATANKVMFLFSEGYQPLHIPQWAQAFVLLIGGMEVGLSHFPFFACLSSEFRLVSSILGFSYSLIWFAVTILYIIQCPHGQFLGKYETVMFYWPSLLCLAFLLGRFLHMFVKSLRVHLGWELQMEEKPFLEVHQAEHVKRLLRKAPLQETKKSWFQTRVYEWDPCFQFPSRMIGTTVLAFICLYLFIVIEFCMFIYVRDELDVFEGELENYIASMNQTGTLTPVILQVKELMNVSKGVWLVTILPASLTCVSYLFHILACYRKHIKRLWAGNKHFLPLKFHHPSSSKSVVAIARYSGWQIAYILWGYLIIHVVQSLCGLMIMYSLVLPVVHNQGLEMLQGLGIGTLTISIVLGLMILQVWIATSFFLQPKMSTADKQKPLALNNRKAFHNFNYFLFFYNVLLGLGACLSRLLISCILGTWLIARIDRTIMQNGYEGADMGFSAWIGMLYVDHYHTNPVLVSFCNILITGHRERRLQQAIKYWCLNQSAVLWICTLRGWKSQPSPGVRFLPESSGVGPTQPGCLREGGRPVQPAAKMSSVGKVTQVPSGKVYQQIFEAEVQLVRSLAATRKRAVESSMTPKNGRKPLMKKMDIPEGEMMCPRQRKWAHSLPNDWVTENPVLYREKEIIKKKKAEESESIIEAREVRGLMDTIVPERISTTTLDRDSKRQGYESALGSFKEEIAQIGMEMEPLILEPGALLLKKLAASDEEIDQLFKKVESDINLEDYTIQTLMELWDQVAEKFQFQKQGIKELDETLTSTEFSRADKLRSVLKKYVEIIEKTSYLMQPDVYTLINKEAMVINQALLGNRRAIAQLFVNLMEATLQQELEGHRRWQGLVDTWKVLKKQALVQSFSEFMASERIRAPPDVKKEIESMLKNQKALQQKRLEHICTICDLLPPNYSKAQLTEWHSSLNSLNKHLDAYHMGCVMQIRLQYEKTWQECLARVQECKKQLLDWKAFTEEEAESLVNPYFFQMVGVLQSKVEEELELLDKSFEDLAKQTECQSSDLLSYFQEAVRLWEAHQSTLSEQELELEKRMEQQRQKHILEEQAQEAHLDKLLDQLRQQSLEETLKLHLEKAKDFLKNMKHRYECFHKTLTKEVMEYPVLTLRELNSYSSTLSQHFYVREIFEQTLDGEVIFKFREPEAQEKIFQESMRKRRSKQRAKVEMSRSEDSASAGTSSSRLAEEMEGEDQDIESSLNEEMAASQQEQSALSDEMDESSEESIQGLEEMQVKRDSSLKPSQNQENVMVQEEETEEEEAKKKEKEKRRKKKKKEEEEEEEEEEEHEVEEEQEEEEEEEKEEHESLSVDEAEAQEEHLGEISCEDMESFTTSSGHTYFVFLPLEQEEESFKRPNSNLSTILINDTSSANLLDQVIIPSRLVLGIKKQLRAGFFEHLEKWFDQRVLKTQVTVATKIDELDSELELHLHLHKPRAECIEKDIHNVRAAELLLHQEQLDSHCAGVIETLRKERLMFYRFQEEQNIKSKNFRRKIYDMEHIFLNATKSQRLVTLSSTLHQELLSYIDVVQVSLRSFRQYLEENLGKLHYANIEFIKHCRLFSDGGNFSAEEIDSLCHRLEKEASRIEFVESLIMINMEKMENEYLDQANDVINKFESKFHNLSVDLIFIEKIQRLLTNLQVNIKSEVAKSNLQTDGLNSSLEQLQRKIEMCQNSKGDKKVVATDDLLGLVRTWKEKLGQRIQYLNCRLDIVYTTQVVFTDDIMIDMEVESDILVSSEVLEEEAKVDLVTPESFAQPSRMGKSMIEDPAVEVVKKILQLPNSKCSTQQCDKDRFQTGLKRHRNRGEHVVRKALSSASATSTTSITRYSKPNRMDRKYQVLGEKPPPPAEDFKGIILTLLWESNEHLLNVVEEFYRKEKHSVTRPDCMYENFDQCAENICKRILEYHVQTDEYHNSCLIELRAQMRRFEELLPQVCWLVMENFKEHHWKRFCASAKEIRRQFWDYQEKLEIRKDENAQKLHQNLGHPAHIQEMESLCQVEEKRQNDLDTVIMATREKLEEFTRKYGRFFIASLATFTEKFLLQLDEVVTIDDVRVARMEPTKQKTSILIRRKLARLSLKEESEKPLIERGSRKWPGIKPTDVTIQNKILLRKTSSIITTKTTLGHLATVEARDAVYLKYLALFEEELKKIQDDNTLQVKEAQRWKDSWKRSVDTIQGLYFQEPLQIKVFLL</sequence>
<evidence type="ECO:0000256" key="7">
    <source>
        <dbReference type="ARBA" id="ARBA00023170"/>
    </source>
</evidence>
<evidence type="ECO:0008006" key="15">
    <source>
        <dbReference type="Google" id="ProtNLM"/>
    </source>
</evidence>
<evidence type="ECO:0000256" key="1">
    <source>
        <dbReference type="ARBA" id="ARBA00004651"/>
    </source>
</evidence>
<evidence type="ECO:0000256" key="10">
    <source>
        <dbReference type="SAM" id="Phobius"/>
    </source>
</evidence>
<feature type="domain" description="DUF4455" evidence="11">
    <location>
        <begin position="760"/>
        <end position="1226"/>
    </location>
</feature>
<feature type="transmembrane region" description="Helical" evidence="10">
    <location>
        <begin position="491"/>
        <end position="518"/>
    </location>
</feature>
<comment type="subcellular location">
    <subcellularLocation>
        <location evidence="1">Cell membrane</location>
        <topology evidence="1">Multi-pass membrane protein</topology>
    </subcellularLocation>
</comment>
<feature type="transmembrane region" description="Helical" evidence="10">
    <location>
        <begin position="119"/>
        <end position="141"/>
    </location>
</feature>
<feature type="transmembrane region" description="Helical" evidence="10">
    <location>
        <begin position="334"/>
        <end position="357"/>
    </location>
</feature>
<keyword evidence="8" id="KW-0175">Coiled coil</keyword>
<dbReference type="EMBL" id="CAAGRJ010004677">
    <property type="protein sequence ID" value="VFV22613.1"/>
    <property type="molecule type" value="Genomic_DNA"/>
</dbReference>
<feature type="transmembrane region" description="Helical" evidence="10">
    <location>
        <begin position="398"/>
        <end position="422"/>
    </location>
</feature>
<evidence type="ECO:0000256" key="2">
    <source>
        <dbReference type="ARBA" id="ARBA00022448"/>
    </source>
</evidence>
<dbReference type="GO" id="GO:0038023">
    <property type="term" value="F:signaling receptor activity"/>
    <property type="evidence" value="ECO:0007669"/>
    <property type="project" value="InterPro"/>
</dbReference>
<evidence type="ECO:0000259" key="11">
    <source>
        <dbReference type="Pfam" id="PF14643"/>
    </source>
</evidence>
<name>A0A485MS50_LYNPA</name>
<feature type="compositionally biased region" description="Acidic residues" evidence="9">
    <location>
        <begin position="1370"/>
        <end position="1407"/>
    </location>
</feature>
<feature type="transmembrane region" description="Helical" evidence="10">
    <location>
        <begin position="442"/>
        <end position="463"/>
    </location>
</feature>
<evidence type="ECO:0000259" key="12">
    <source>
        <dbReference type="Pfam" id="PF14644"/>
    </source>
</evidence>
<dbReference type="Pfam" id="PF14643">
    <property type="entry name" value="DUF4455"/>
    <property type="match status" value="1"/>
</dbReference>
<keyword evidence="5 10" id="KW-1133">Transmembrane helix</keyword>
<gene>
    <name evidence="13" type="ORF">LYPA_23C017200</name>
</gene>
<reference evidence="13 14" key="1">
    <citation type="submission" date="2019-01" db="EMBL/GenBank/DDBJ databases">
        <authorList>
            <person name="Alioto T."/>
            <person name="Alioto T."/>
        </authorList>
    </citation>
    <scope>NUCLEOTIDE SEQUENCE [LARGE SCALE GENOMIC DNA]</scope>
</reference>
<feature type="transmembrane region" description="Helical" evidence="10">
    <location>
        <begin position="90"/>
        <end position="107"/>
    </location>
</feature>
<evidence type="ECO:0000313" key="13">
    <source>
        <dbReference type="EMBL" id="VFV22613.1"/>
    </source>
</evidence>
<protein>
    <recommendedName>
        <fullName evidence="15">Coiled-coil domain-containing protein 180</fullName>
    </recommendedName>
</protein>
<accession>A0A485MS50</accession>